<dbReference type="EC" id="2.7.1.148" evidence="2 9"/>
<evidence type="ECO:0000256" key="3">
    <source>
        <dbReference type="ARBA" id="ARBA00017473"/>
    </source>
</evidence>
<dbReference type="HAMAP" id="MF_00061">
    <property type="entry name" value="IspE"/>
    <property type="match status" value="1"/>
</dbReference>
<dbReference type="UniPathway" id="UPA00056">
    <property type="reaction ID" value="UER00094"/>
</dbReference>
<comment type="caution">
    <text evidence="12">The sequence shown here is derived from an EMBL/GenBank/DDBJ whole genome shotgun (WGS) entry which is preliminary data.</text>
</comment>
<keyword evidence="5 9" id="KW-0547">Nucleotide-binding</keyword>
<dbReference type="SUPFAM" id="SSF54211">
    <property type="entry name" value="Ribosomal protein S5 domain 2-like"/>
    <property type="match status" value="1"/>
</dbReference>
<dbReference type="InterPro" id="IPR006204">
    <property type="entry name" value="GHMP_kinase_N_dom"/>
</dbReference>
<dbReference type="NCBIfam" id="TIGR00154">
    <property type="entry name" value="ispE"/>
    <property type="match status" value="1"/>
</dbReference>
<comment type="catalytic activity">
    <reaction evidence="9">
        <text>4-CDP-2-C-methyl-D-erythritol + ATP = 4-CDP-2-C-methyl-D-erythritol 2-phosphate + ADP + H(+)</text>
        <dbReference type="Rhea" id="RHEA:18437"/>
        <dbReference type="ChEBI" id="CHEBI:15378"/>
        <dbReference type="ChEBI" id="CHEBI:30616"/>
        <dbReference type="ChEBI" id="CHEBI:57823"/>
        <dbReference type="ChEBI" id="CHEBI:57919"/>
        <dbReference type="ChEBI" id="CHEBI:456216"/>
        <dbReference type="EC" id="2.7.1.148"/>
    </reaction>
</comment>
<evidence type="ECO:0000313" key="12">
    <source>
        <dbReference type="EMBL" id="OUM20859.1"/>
    </source>
</evidence>
<dbReference type="InterPro" id="IPR013750">
    <property type="entry name" value="GHMP_kinase_C_dom"/>
</dbReference>
<sequence>MKQATAEAHAKINLTLDVTGKRSNGYHDVCMVMQSIGLHDMVTACVGTGSCIRLSVEGSDLPADNSNLAYRAAELFLSETGTPCDGISIVIEKNIPVAAGLAGGSTDAAAVLVLLDELYDTHLGEKKLMEIGLKLGADVPFCISGGTMLAEGIGEVLTRLPDVPQTHVVLCKPPIAVSTPAIYRAIDSAEIAERPDTQAMCAAIAAGDCFRVAQLLCNVMQPVTAGMHPEVEAICGTLRSCGAMGAIMSGSGPSNFGLFEKPEEAQAACDTLAAQYPETYLTNFCTAAQVKR</sequence>
<gene>
    <name evidence="9" type="primary">ispE</name>
    <name evidence="12" type="ORF">CBW42_04520</name>
</gene>
<keyword evidence="9" id="KW-0414">Isoprene biosynthesis</keyword>
<comment type="pathway">
    <text evidence="9">Isoprenoid biosynthesis; isopentenyl diphosphate biosynthesis via DXP pathway; isopentenyl diphosphate from 1-deoxy-D-xylulose 5-phosphate: step 3/6.</text>
</comment>
<dbReference type="GO" id="GO:0050515">
    <property type="term" value="F:4-(cytidine 5'-diphospho)-2-C-methyl-D-erythritol kinase activity"/>
    <property type="evidence" value="ECO:0007669"/>
    <property type="project" value="UniProtKB-UniRule"/>
</dbReference>
<proteinExistence type="inferred from homology"/>
<dbReference type="InterPro" id="IPR020568">
    <property type="entry name" value="Ribosomal_Su5_D2-typ_SF"/>
</dbReference>
<dbReference type="SUPFAM" id="SSF55060">
    <property type="entry name" value="GHMP Kinase, C-terminal domain"/>
    <property type="match status" value="1"/>
</dbReference>
<evidence type="ECO:0000256" key="4">
    <source>
        <dbReference type="ARBA" id="ARBA00022679"/>
    </source>
</evidence>
<comment type="similarity">
    <text evidence="1 9">Belongs to the GHMP kinase family. IspE subfamily.</text>
</comment>
<dbReference type="GO" id="GO:0005524">
    <property type="term" value="F:ATP binding"/>
    <property type="evidence" value="ECO:0007669"/>
    <property type="project" value="UniProtKB-UniRule"/>
</dbReference>
<dbReference type="InterPro" id="IPR014721">
    <property type="entry name" value="Ribsml_uS5_D2-typ_fold_subgr"/>
</dbReference>
<keyword evidence="7 9" id="KW-0067">ATP-binding</keyword>
<feature type="domain" description="GHMP kinase N-terminal" evidence="10">
    <location>
        <begin position="67"/>
        <end position="146"/>
    </location>
</feature>
<evidence type="ECO:0000259" key="11">
    <source>
        <dbReference type="Pfam" id="PF08544"/>
    </source>
</evidence>
<comment type="function">
    <text evidence="9">Catalyzes the phosphorylation of the position 2 hydroxy group of 4-diphosphocytidyl-2C-methyl-D-erythritol.</text>
</comment>
<evidence type="ECO:0000256" key="6">
    <source>
        <dbReference type="ARBA" id="ARBA00022777"/>
    </source>
</evidence>
<evidence type="ECO:0000256" key="7">
    <source>
        <dbReference type="ARBA" id="ARBA00022840"/>
    </source>
</evidence>
<dbReference type="NCBIfam" id="NF011202">
    <property type="entry name" value="PRK14608.1"/>
    <property type="match status" value="1"/>
</dbReference>
<dbReference type="PIRSF" id="PIRSF010376">
    <property type="entry name" value="IspE"/>
    <property type="match status" value="1"/>
</dbReference>
<evidence type="ECO:0000259" key="10">
    <source>
        <dbReference type="Pfam" id="PF00288"/>
    </source>
</evidence>
<dbReference type="Proteomes" id="UP000194903">
    <property type="component" value="Unassembled WGS sequence"/>
</dbReference>
<feature type="active site" evidence="9">
    <location>
        <position position="11"/>
    </location>
</feature>
<evidence type="ECO:0000313" key="13">
    <source>
        <dbReference type="Proteomes" id="UP000194903"/>
    </source>
</evidence>
<evidence type="ECO:0000256" key="8">
    <source>
        <dbReference type="ARBA" id="ARBA00032554"/>
    </source>
</evidence>
<organism evidence="12 13">
    <name type="scientific">Butyricicoccus porcorum</name>
    <dbReference type="NCBI Taxonomy" id="1945634"/>
    <lineage>
        <taxon>Bacteria</taxon>
        <taxon>Bacillati</taxon>
        <taxon>Bacillota</taxon>
        <taxon>Clostridia</taxon>
        <taxon>Eubacteriales</taxon>
        <taxon>Butyricicoccaceae</taxon>
        <taxon>Butyricicoccus</taxon>
    </lineage>
</organism>
<dbReference type="Gene3D" id="3.30.70.890">
    <property type="entry name" value="GHMP kinase, C-terminal domain"/>
    <property type="match status" value="1"/>
</dbReference>
<accession>A0A252F514</accession>
<evidence type="ECO:0000256" key="1">
    <source>
        <dbReference type="ARBA" id="ARBA00009684"/>
    </source>
</evidence>
<dbReference type="PANTHER" id="PTHR43527">
    <property type="entry name" value="4-DIPHOSPHOCYTIDYL-2-C-METHYL-D-ERYTHRITOL KINASE, CHLOROPLASTIC"/>
    <property type="match status" value="1"/>
</dbReference>
<keyword evidence="13" id="KW-1185">Reference proteome</keyword>
<dbReference type="Pfam" id="PF00288">
    <property type="entry name" value="GHMP_kinases_N"/>
    <property type="match status" value="1"/>
</dbReference>
<name>A0A252F514_9FIRM</name>
<dbReference type="GO" id="GO:0016114">
    <property type="term" value="P:terpenoid biosynthetic process"/>
    <property type="evidence" value="ECO:0007669"/>
    <property type="project" value="UniProtKB-UniRule"/>
</dbReference>
<feature type="domain" description="GHMP kinase C-terminal" evidence="11">
    <location>
        <begin position="211"/>
        <end position="277"/>
    </location>
</feature>
<keyword evidence="4 9" id="KW-0808">Transferase</keyword>
<dbReference type="OrthoDB" id="9809438at2"/>
<dbReference type="AlphaFoldDB" id="A0A252F514"/>
<keyword evidence="6 9" id="KW-0418">Kinase</keyword>
<evidence type="ECO:0000256" key="2">
    <source>
        <dbReference type="ARBA" id="ARBA00012052"/>
    </source>
</evidence>
<dbReference type="InterPro" id="IPR004424">
    <property type="entry name" value="IspE"/>
</dbReference>
<dbReference type="RefSeq" id="WP_087018197.1">
    <property type="nucleotide sequence ID" value="NZ_CP178353.1"/>
</dbReference>
<feature type="active site" evidence="9">
    <location>
        <position position="138"/>
    </location>
</feature>
<dbReference type="GO" id="GO:0019288">
    <property type="term" value="P:isopentenyl diphosphate biosynthetic process, methylerythritol 4-phosphate pathway"/>
    <property type="evidence" value="ECO:0007669"/>
    <property type="project" value="UniProtKB-UniRule"/>
</dbReference>
<dbReference type="Pfam" id="PF08544">
    <property type="entry name" value="GHMP_kinases_C"/>
    <property type="match status" value="1"/>
</dbReference>
<dbReference type="Gene3D" id="3.30.230.10">
    <property type="match status" value="1"/>
</dbReference>
<feature type="binding site" evidence="9">
    <location>
        <begin position="96"/>
        <end position="106"/>
    </location>
    <ligand>
        <name>ATP</name>
        <dbReference type="ChEBI" id="CHEBI:30616"/>
    </ligand>
</feature>
<dbReference type="PANTHER" id="PTHR43527:SF2">
    <property type="entry name" value="4-DIPHOSPHOCYTIDYL-2-C-METHYL-D-ERYTHRITOL KINASE, CHLOROPLASTIC"/>
    <property type="match status" value="1"/>
</dbReference>
<dbReference type="EMBL" id="NHOC01000004">
    <property type="protein sequence ID" value="OUM20859.1"/>
    <property type="molecule type" value="Genomic_DNA"/>
</dbReference>
<reference evidence="12 13" key="1">
    <citation type="submission" date="2017-05" db="EMBL/GenBank/DDBJ databases">
        <title>Butyricicoccus porcorum sp. nov. a butyrate-producing bacterium from the swine intestinal tract.</title>
        <authorList>
            <person name="Trachsel J."/>
            <person name="Humphrey S."/>
            <person name="Allen H.K."/>
        </authorList>
    </citation>
    <scope>NUCLEOTIDE SEQUENCE [LARGE SCALE GENOMIC DNA]</scope>
    <source>
        <strain evidence="12">BB10</strain>
    </source>
</reference>
<dbReference type="InterPro" id="IPR036554">
    <property type="entry name" value="GHMP_kinase_C_sf"/>
</dbReference>
<protein>
    <recommendedName>
        <fullName evidence="3 9">4-diphosphocytidyl-2-C-methyl-D-erythritol kinase</fullName>
        <shortName evidence="9">CMK</shortName>
        <ecNumber evidence="2 9">2.7.1.148</ecNumber>
    </recommendedName>
    <alternativeName>
        <fullName evidence="8 9">4-(cytidine-5'-diphospho)-2-C-methyl-D-erythritol kinase</fullName>
    </alternativeName>
</protein>
<evidence type="ECO:0000256" key="9">
    <source>
        <dbReference type="HAMAP-Rule" id="MF_00061"/>
    </source>
</evidence>
<evidence type="ECO:0000256" key="5">
    <source>
        <dbReference type="ARBA" id="ARBA00022741"/>
    </source>
</evidence>